<organism evidence="2 3">
    <name type="scientific">Deinococcus radiopugnans</name>
    <dbReference type="NCBI Taxonomy" id="57497"/>
    <lineage>
        <taxon>Bacteria</taxon>
        <taxon>Thermotogati</taxon>
        <taxon>Deinococcota</taxon>
        <taxon>Deinococci</taxon>
        <taxon>Deinococcales</taxon>
        <taxon>Deinococcaceae</taxon>
        <taxon>Deinococcus</taxon>
    </lineage>
</organism>
<dbReference type="SUPFAM" id="SSF81606">
    <property type="entry name" value="PP2C-like"/>
    <property type="match status" value="1"/>
</dbReference>
<evidence type="ECO:0000313" key="2">
    <source>
        <dbReference type="EMBL" id="AIZ45136.1"/>
    </source>
</evidence>
<protein>
    <recommendedName>
        <fullName evidence="1">PPM-type phosphatase domain-containing protein</fullName>
    </recommendedName>
</protein>
<dbReference type="HOGENOM" id="CLU_076319_0_0_0"/>
<evidence type="ECO:0000259" key="1">
    <source>
        <dbReference type="Pfam" id="PF13672"/>
    </source>
</evidence>
<dbReference type="EMBL" id="CP010028">
    <property type="protein sequence ID" value="AIZ45136.1"/>
    <property type="molecule type" value="Genomic_DNA"/>
</dbReference>
<dbReference type="InterPro" id="IPR001932">
    <property type="entry name" value="PPM-type_phosphatase-like_dom"/>
</dbReference>
<gene>
    <name evidence="2" type="ORF">QR90_08520</name>
</gene>
<evidence type="ECO:0000313" key="3">
    <source>
        <dbReference type="Proteomes" id="UP000030634"/>
    </source>
</evidence>
<dbReference type="Proteomes" id="UP000030634">
    <property type="component" value="Chromosome"/>
</dbReference>
<reference evidence="3" key="1">
    <citation type="submission" date="2014-11" db="EMBL/GenBank/DDBJ databases">
        <title>Hymenobacter sp. DG25B genome submission.</title>
        <authorList>
            <person name="Jung H.-Y."/>
            <person name="Kim M.K."/>
            <person name="Srinivasan S."/>
            <person name="Lim S."/>
        </authorList>
    </citation>
    <scope>NUCLEOTIDE SEQUENCE [LARGE SCALE GENOMIC DNA]</scope>
    <source>
        <strain evidence="3">DY59</strain>
    </source>
</reference>
<dbReference type="AlphaFoldDB" id="A0A0A7KG61"/>
<accession>A0A0A7KG61</accession>
<sequence length="280" mass="31499">MAVADGATTYSYSQEWANIICTEQARQPLTDANDLMTRLPDWQAAWQQEVQERVAEMSWFAAAKAEQGAFSTFLQLALLPDGTWRALAIGDSCLVQFRKGKPVHRDGEYPFFPLHTSESFAEKPYLLPTRMDLNPRVTEHIRETHGKWRPGDEFLLMTDALAAWFIQEFEQQRFAQDQLRAFYTSAAEADAQPSAETPASQQEVTVLDPRLILDTYLSRYRPISPSGASALTGVDLLTPAPIDLDATFQNWVEETKMSGLLKDDDVSFVHVALKEEGVHA</sequence>
<feature type="domain" description="PPM-type phosphatase" evidence="1">
    <location>
        <begin position="1"/>
        <end position="188"/>
    </location>
</feature>
<proteinExistence type="predicted"/>
<dbReference type="STRING" id="1182571.QR90_08520"/>
<dbReference type="InterPro" id="IPR036457">
    <property type="entry name" value="PPM-type-like_dom_sf"/>
</dbReference>
<name>A0A0A7KG61_9DEIO</name>
<dbReference type="KEGG" id="dsw:QR90_08520"/>
<dbReference type="Pfam" id="PF13672">
    <property type="entry name" value="PP2C_2"/>
    <property type="match status" value="1"/>
</dbReference>